<evidence type="ECO:0000256" key="2">
    <source>
        <dbReference type="ARBA" id="ARBA00005690"/>
    </source>
</evidence>
<keyword evidence="9" id="KW-0539">Nucleus</keyword>
<feature type="domain" description="Replication protein A 70 kDa DNA-binding subunit B/D first OB fold" evidence="11">
    <location>
        <begin position="218"/>
        <end position="317"/>
    </location>
</feature>
<feature type="compositionally biased region" description="Basic and acidic residues" evidence="10">
    <location>
        <begin position="143"/>
        <end position="155"/>
    </location>
</feature>
<accession>A0A250X1S0</accession>
<evidence type="ECO:0000256" key="4">
    <source>
        <dbReference type="ARBA" id="ARBA00022723"/>
    </source>
</evidence>
<sequence>MLSVGSISKIKSGDCQEPIVLQITSLEKATNNKFKVTLSDGQSSNSGVLATQLSELVDKGDVKLGTIARLNAYVLNKVQDGYFIMTTDLEVVAQDENFVAPALSAAVTAVASTPNSNRVLKETSIQNTPGAMVSPGPAPSPSEDPRLAKSMKTHEGGTPSSLNAVHLSPTPSILKGFSPLSTPTGHQTPPVTPTLAAAGTPVQHVTQLAVASEKKNINLIQQLHPYQDSWNVKVVISRKSPLWTNKGPPKFVVEMADSQGGQIQGTFWRGQAERYHEVLQEGKVYVISKFQVKVANKAYNSCKNEYEIHFNDKTEVLEAPDQDTSGMAAVTFDIIPIEQLPKHVGRKVPVDVMGVVVALGPLGSVKRKSDNSDLQRRDVTLVDQSGKSVSLTLWGDLSTKEPAATCLEEHASRCVIMQVTNCRVTDYMGCSLSSVSKSLLTVDTQSAGSSNEAAEALKGWWKSQGYEGSAGLSFPSVGDSATVGGKGSGNNTGTRSFGYLSDINAAANAMSLPDPSARPVSTELTGCASVLKSDQTFYYLANPETGKKVTQQHDGSYMSEDGSMCAAPQHRYVYSFKLVDFTGETWANIFSAEGEAMLGVSADRLAEVKDQDADAAAALCKAAQWKEWSVVVSSKSREYNGERKMRHTVTSLKPVDYVQQCRRLLDTINKF</sequence>
<feature type="domain" description="Replication factor A C-terminal" evidence="13">
    <location>
        <begin position="526"/>
        <end position="664"/>
    </location>
</feature>
<dbReference type="GO" id="GO:0008270">
    <property type="term" value="F:zinc ion binding"/>
    <property type="evidence" value="ECO:0007669"/>
    <property type="project" value="UniProtKB-KW"/>
</dbReference>
<evidence type="ECO:0000256" key="3">
    <source>
        <dbReference type="ARBA" id="ARBA00022705"/>
    </source>
</evidence>
<name>A0A250X1S0_9CHLO</name>
<feature type="domain" description="Replication protein A OB" evidence="14">
    <location>
        <begin position="347"/>
        <end position="443"/>
    </location>
</feature>
<evidence type="ECO:0000256" key="10">
    <source>
        <dbReference type="SAM" id="MobiDB-lite"/>
    </source>
</evidence>
<keyword evidence="5" id="KW-0863">Zinc-finger</keyword>
<evidence type="ECO:0000259" key="14">
    <source>
        <dbReference type="Pfam" id="PF16900"/>
    </source>
</evidence>
<evidence type="ECO:0000313" key="16">
    <source>
        <dbReference type="Proteomes" id="UP000232323"/>
    </source>
</evidence>
<dbReference type="InterPro" id="IPR031657">
    <property type="entry name" value="REPA_OB_2"/>
</dbReference>
<evidence type="ECO:0000259" key="11">
    <source>
        <dbReference type="Pfam" id="PF02721"/>
    </source>
</evidence>
<keyword evidence="7" id="KW-0238">DNA-binding</keyword>
<comment type="similarity">
    <text evidence="2">Belongs to the replication factor A protein 1 family.</text>
</comment>
<gene>
    <name evidence="15" type="ORF">CEUSTIGMA_g4491.t1</name>
</gene>
<comment type="caution">
    <text evidence="15">The sequence shown here is derived from an EMBL/GenBank/DDBJ whole genome shotgun (WGS) entry which is preliminary data.</text>
</comment>
<dbReference type="Pfam" id="PF08646">
    <property type="entry name" value="Rep_fac-A_C"/>
    <property type="match status" value="1"/>
</dbReference>
<dbReference type="GO" id="GO:0005634">
    <property type="term" value="C:nucleus"/>
    <property type="evidence" value="ECO:0007669"/>
    <property type="project" value="UniProtKB-SubCell"/>
</dbReference>
<evidence type="ECO:0000256" key="5">
    <source>
        <dbReference type="ARBA" id="ARBA00022771"/>
    </source>
</evidence>
<organism evidence="15 16">
    <name type="scientific">Chlamydomonas eustigma</name>
    <dbReference type="NCBI Taxonomy" id="1157962"/>
    <lineage>
        <taxon>Eukaryota</taxon>
        <taxon>Viridiplantae</taxon>
        <taxon>Chlorophyta</taxon>
        <taxon>core chlorophytes</taxon>
        <taxon>Chlorophyceae</taxon>
        <taxon>CS clade</taxon>
        <taxon>Chlamydomonadales</taxon>
        <taxon>Chlamydomonadaceae</taxon>
        <taxon>Chlamydomonas</taxon>
    </lineage>
</organism>
<dbReference type="EMBL" id="BEGY01000021">
    <property type="protein sequence ID" value="GAX77044.1"/>
    <property type="molecule type" value="Genomic_DNA"/>
</dbReference>
<feature type="domain" description="Replication factor-A protein 1 N-terminal" evidence="12">
    <location>
        <begin position="2"/>
        <end position="93"/>
    </location>
</feature>
<keyword evidence="8" id="KW-0233">DNA recombination</keyword>
<dbReference type="FunFam" id="2.40.50.140:FF:000041">
    <property type="entry name" value="Replication protein A subunit"/>
    <property type="match status" value="1"/>
</dbReference>
<keyword evidence="16" id="KW-1185">Reference proteome</keyword>
<dbReference type="OrthoDB" id="1751331at2759"/>
<evidence type="ECO:0000313" key="15">
    <source>
        <dbReference type="EMBL" id="GAX77044.1"/>
    </source>
</evidence>
<reference evidence="15 16" key="1">
    <citation type="submission" date="2017-08" db="EMBL/GenBank/DDBJ databases">
        <title>Acidophilic green algal genome provides insights into adaptation to an acidic environment.</title>
        <authorList>
            <person name="Hirooka S."/>
            <person name="Hirose Y."/>
            <person name="Kanesaki Y."/>
            <person name="Higuchi S."/>
            <person name="Fujiwara T."/>
            <person name="Onuma R."/>
            <person name="Era A."/>
            <person name="Ohbayashi R."/>
            <person name="Uzuka A."/>
            <person name="Nozaki H."/>
            <person name="Yoshikawa H."/>
            <person name="Miyagishima S.Y."/>
        </authorList>
    </citation>
    <scope>NUCLEOTIDE SEQUENCE [LARGE SCALE GENOMIC DNA]</scope>
    <source>
        <strain evidence="15 16">NIES-2499</strain>
    </source>
</reference>
<dbReference type="AlphaFoldDB" id="A0A250X1S0"/>
<evidence type="ECO:0000256" key="7">
    <source>
        <dbReference type="ARBA" id="ARBA00023125"/>
    </source>
</evidence>
<keyword evidence="4" id="KW-0479">Metal-binding</keyword>
<keyword evidence="6" id="KW-0862">Zinc</keyword>
<dbReference type="InterPro" id="IPR047192">
    <property type="entry name" value="Euk_RPA1_DBD_C"/>
</dbReference>
<dbReference type="FunFam" id="2.40.50.140:FF:000064">
    <property type="entry name" value="Replication protein A subunit"/>
    <property type="match status" value="1"/>
</dbReference>
<dbReference type="GO" id="GO:0003677">
    <property type="term" value="F:DNA binding"/>
    <property type="evidence" value="ECO:0007669"/>
    <property type="project" value="UniProtKB-KW"/>
</dbReference>
<protein>
    <recommendedName>
        <fullName evidence="17">Replication protein A subunit</fullName>
    </recommendedName>
</protein>
<dbReference type="Gene3D" id="2.40.50.140">
    <property type="entry name" value="Nucleic acid-binding proteins"/>
    <property type="match status" value="4"/>
</dbReference>
<dbReference type="InterPro" id="IPR013955">
    <property type="entry name" value="Rep_factor-A_C"/>
</dbReference>
<dbReference type="Pfam" id="PF02721">
    <property type="entry name" value="DUF223"/>
    <property type="match status" value="1"/>
</dbReference>
<feature type="region of interest" description="Disordered" evidence="10">
    <location>
        <begin position="126"/>
        <end position="161"/>
    </location>
</feature>
<evidence type="ECO:0000256" key="9">
    <source>
        <dbReference type="ARBA" id="ARBA00023242"/>
    </source>
</evidence>
<comment type="subcellular location">
    <subcellularLocation>
        <location evidence="1">Nucleus</location>
    </subcellularLocation>
</comment>
<dbReference type="GO" id="GO:0006310">
    <property type="term" value="P:DNA recombination"/>
    <property type="evidence" value="ECO:0007669"/>
    <property type="project" value="UniProtKB-KW"/>
</dbReference>
<dbReference type="InterPro" id="IPR012340">
    <property type="entry name" value="NA-bd_OB-fold"/>
</dbReference>
<dbReference type="InterPro" id="IPR007199">
    <property type="entry name" value="Rep_factor-A_N"/>
</dbReference>
<evidence type="ECO:0000259" key="12">
    <source>
        <dbReference type="Pfam" id="PF04057"/>
    </source>
</evidence>
<dbReference type="Pfam" id="PF16900">
    <property type="entry name" value="REPA_OB_2"/>
    <property type="match status" value="1"/>
</dbReference>
<evidence type="ECO:0000256" key="1">
    <source>
        <dbReference type="ARBA" id="ARBA00004123"/>
    </source>
</evidence>
<dbReference type="Pfam" id="PF04057">
    <property type="entry name" value="Rep-A_N"/>
    <property type="match status" value="1"/>
</dbReference>
<dbReference type="PANTHER" id="PTHR47165">
    <property type="entry name" value="OS03G0429900 PROTEIN"/>
    <property type="match status" value="1"/>
</dbReference>
<dbReference type="CDD" id="cd04474">
    <property type="entry name" value="RPA1_DBD_A"/>
    <property type="match status" value="1"/>
</dbReference>
<dbReference type="SUPFAM" id="SSF50249">
    <property type="entry name" value="Nucleic acid-binding proteins"/>
    <property type="match status" value="4"/>
</dbReference>
<dbReference type="InterPro" id="IPR003871">
    <property type="entry name" value="RFA1B/D_OB_1st"/>
</dbReference>
<dbReference type="GO" id="GO:0006260">
    <property type="term" value="P:DNA replication"/>
    <property type="evidence" value="ECO:0007669"/>
    <property type="project" value="UniProtKB-KW"/>
</dbReference>
<dbReference type="PANTHER" id="PTHR47165:SF4">
    <property type="entry name" value="OS03G0429900 PROTEIN"/>
    <property type="match status" value="1"/>
</dbReference>
<dbReference type="STRING" id="1157962.A0A250X1S0"/>
<dbReference type="CDD" id="cd04476">
    <property type="entry name" value="RPA1_DBD_C"/>
    <property type="match status" value="1"/>
</dbReference>
<dbReference type="Proteomes" id="UP000232323">
    <property type="component" value="Unassembled WGS sequence"/>
</dbReference>
<keyword evidence="3" id="KW-0235">DNA replication</keyword>
<proteinExistence type="inferred from homology"/>
<evidence type="ECO:0008006" key="17">
    <source>
        <dbReference type="Google" id="ProtNLM"/>
    </source>
</evidence>
<evidence type="ECO:0000256" key="8">
    <source>
        <dbReference type="ARBA" id="ARBA00023172"/>
    </source>
</evidence>
<evidence type="ECO:0000259" key="13">
    <source>
        <dbReference type="Pfam" id="PF08646"/>
    </source>
</evidence>
<evidence type="ECO:0000256" key="6">
    <source>
        <dbReference type="ARBA" id="ARBA00022833"/>
    </source>
</evidence>